<organism evidence="1 2">
    <name type="scientific">Physocladia obscura</name>
    <dbReference type="NCBI Taxonomy" id="109957"/>
    <lineage>
        <taxon>Eukaryota</taxon>
        <taxon>Fungi</taxon>
        <taxon>Fungi incertae sedis</taxon>
        <taxon>Chytridiomycota</taxon>
        <taxon>Chytridiomycota incertae sedis</taxon>
        <taxon>Chytridiomycetes</taxon>
        <taxon>Chytridiales</taxon>
        <taxon>Chytriomycetaceae</taxon>
        <taxon>Physocladia</taxon>
    </lineage>
</organism>
<dbReference type="EMBL" id="JADGJH010003155">
    <property type="protein sequence ID" value="KAJ3093111.1"/>
    <property type="molecule type" value="Genomic_DNA"/>
</dbReference>
<reference evidence="1" key="1">
    <citation type="submission" date="2020-05" db="EMBL/GenBank/DDBJ databases">
        <title>Phylogenomic resolution of chytrid fungi.</title>
        <authorList>
            <person name="Stajich J.E."/>
            <person name="Amses K."/>
            <person name="Simmons R."/>
            <person name="Seto K."/>
            <person name="Myers J."/>
            <person name="Bonds A."/>
            <person name="Quandt C.A."/>
            <person name="Barry K."/>
            <person name="Liu P."/>
            <person name="Grigoriev I."/>
            <person name="Longcore J.E."/>
            <person name="James T.Y."/>
        </authorList>
    </citation>
    <scope>NUCLEOTIDE SEQUENCE</scope>
    <source>
        <strain evidence="1">JEL0513</strain>
    </source>
</reference>
<evidence type="ECO:0000313" key="2">
    <source>
        <dbReference type="Proteomes" id="UP001211907"/>
    </source>
</evidence>
<gene>
    <name evidence="1" type="ORF">HK100_006769</name>
</gene>
<name>A0AAD5SQ54_9FUNG</name>
<comment type="caution">
    <text evidence="1">The sequence shown here is derived from an EMBL/GenBank/DDBJ whole genome shotgun (WGS) entry which is preliminary data.</text>
</comment>
<accession>A0AAD5SQ54</accession>
<keyword evidence="2" id="KW-1185">Reference proteome</keyword>
<evidence type="ECO:0000313" key="1">
    <source>
        <dbReference type="EMBL" id="KAJ3093111.1"/>
    </source>
</evidence>
<protein>
    <submittedName>
        <fullName evidence="1">Uncharacterized protein</fullName>
    </submittedName>
</protein>
<dbReference type="Proteomes" id="UP001211907">
    <property type="component" value="Unassembled WGS sequence"/>
</dbReference>
<sequence length="209" mass="21710">MYSGLSGDTYDAAAIAYFQNVNIITYEGTINGICYKAYLGCVIPACYWSISLTSDTVNVCDVTVVGDTVNSIMVSTTGANNSTCFSSPGLPLDYSEMPGPLSASEYCRMYPEGPIIGAPVITQSTTAMRTTMTTQTSIVVQTTSTSDVNHIRASTLDPVDTRSASRIVSTLATGSDDGGQIIATTTTSVDSNSTPSSGGLSTAEIVAVI</sequence>
<dbReference type="AlphaFoldDB" id="A0AAD5SQ54"/>
<proteinExistence type="predicted"/>
<feature type="non-terminal residue" evidence="1">
    <location>
        <position position="209"/>
    </location>
</feature>